<dbReference type="GO" id="GO:0005324">
    <property type="term" value="F:long-chain fatty acid transmembrane transporter activity"/>
    <property type="evidence" value="ECO:0007669"/>
    <property type="project" value="TreeGrafter"/>
</dbReference>
<dbReference type="InterPro" id="IPR050835">
    <property type="entry name" value="ABC_transporter_sub-D"/>
</dbReference>
<keyword evidence="7 9" id="KW-1133">Transmembrane helix</keyword>
<evidence type="ECO:0000256" key="8">
    <source>
        <dbReference type="ARBA" id="ARBA00023136"/>
    </source>
</evidence>
<keyword evidence="4 9" id="KW-0812">Transmembrane</keyword>
<dbReference type="GeneID" id="114240208"/>
<dbReference type="GO" id="GO:0042760">
    <property type="term" value="P:very long-chain fatty acid catabolic process"/>
    <property type="evidence" value="ECO:0007669"/>
    <property type="project" value="TreeGrafter"/>
</dbReference>
<dbReference type="GO" id="GO:0015910">
    <property type="term" value="P:long-chain fatty acid import into peroxisome"/>
    <property type="evidence" value="ECO:0007669"/>
    <property type="project" value="TreeGrafter"/>
</dbReference>
<evidence type="ECO:0000256" key="7">
    <source>
        <dbReference type="ARBA" id="ARBA00022989"/>
    </source>
</evidence>
<dbReference type="InterPro" id="IPR011527">
    <property type="entry name" value="ABC1_TM_dom"/>
</dbReference>
<accession>A0A6J2JBI0</accession>
<dbReference type="GO" id="GO:0007031">
    <property type="term" value="P:peroxisome organization"/>
    <property type="evidence" value="ECO:0007669"/>
    <property type="project" value="TreeGrafter"/>
</dbReference>
<feature type="domain" description="ABC transporter" evidence="10">
    <location>
        <begin position="448"/>
        <end position="674"/>
    </location>
</feature>
<dbReference type="Pfam" id="PF00005">
    <property type="entry name" value="ABC_tran"/>
    <property type="match status" value="2"/>
</dbReference>
<dbReference type="InterPro" id="IPR027417">
    <property type="entry name" value="P-loop_NTPase"/>
</dbReference>
<protein>
    <submittedName>
        <fullName evidence="13">ATP-binding cassette sub-family D member 3</fullName>
    </submittedName>
</protein>
<evidence type="ECO:0000259" key="10">
    <source>
        <dbReference type="PROSITE" id="PS50893"/>
    </source>
</evidence>
<evidence type="ECO:0000256" key="3">
    <source>
        <dbReference type="ARBA" id="ARBA00022448"/>
    </source>
</evidence>
<keyword evidence="5" id="KW-0547">Nucleotide-binding</keyword>
<evidence type="ECO:0000256" key="2">
    <source>
        <dbReference type="ARBA" id="ARBA00008575"/>
    </source>
</evidence>
<dbReference type="KEGG" id="bman:114240208"/>
<dbReference type="Pfam" id="PF06472">
    <property type="entry name" value="ABC_membrane_2"/>
    <property type="match status" value="2"/>
</dbReference>
<dbReference type="InterPro" id="IPR003593">
    <property type="entry name" value="AAA+_ATPase"/>
</dbReference>
<dbReference type="Gene3D" id="1.20.1560.10">
    <property type="entry name" value="ABC transporter type 1, transmembrane domain"/>
    <property type="match status" value="1"/>
</dbReference>
<dbReference type="CDD" id="cd03223">
    <property type="entry name" value="ABCD_peroxisomal_ALDP"/>
    <property type="match status" value="2"/>
</dbReference>
<dbReference type="SUPFAM" id="SSF52540">
    <property type="entry name" value="P-loop containing nucleoside triphosphate hydrolases"/>
    <property type="match status" value="2"/>
</dbReference>
<feature type="transmembrane region" description="Helical" evidence="9">
    <location>
        <begin position="316"/>
        <end position="342"/>
    </location>
</feature>
<comment type="similarity">
    <text evidence="2">Belongs to the ABC transporter superfamily. ABCD family. Peroxisomal fatty acyl CoA transporter (TC 3.A.1.203) subfamily.</text>
</comment>
<dbReference type="CTD" id="136034600"/>
<dbReference type="Gene3D" id="3.40.50.300">
    <property type="entry name" value="P-loop containing nucleotide triphosphate hydrolases"/>
    <property type="match status" value="2"/>
</dbReference>
<keyword evidence="8 9" id="KW-0472">Membrane</keyword>
<dbReference type="PROSITE" id="PS00211">
    <property type="entry name" value="ABC_TRANSPORTER_1"/>
    <property type="match status" value="2"/>
</dbReference>
<dbReference type="GO" id="GO:0016887">
    <property type="term" value="F:ATP hydrolysis activity"/>
    <property type="evidence" value="ECO:0007669"/>
    <property type="project" value="InterPro"/>
</dbReference>
<dbReference type="PROSITE" id="PS50893">
    <property type="entry name" value="ABC_TRANSPORTER_2"/>
    <property type="match status" value="2"/>
</dbReference>
<dbReference type="InterPro" id="IPR003439">
    <property type="entry name" value="ABC_transporter-like_ATP-bd"/>
</dbReference>
<dbReference type="PANTHER" id="PTHR11384:SF62">
    <property type="entry name" value="ATP-BINDING CASSETTE SUB-FAMILY D MEMBER 3"/>
    <property type="match status" value="1"/>
</dbReference>
<keyword evidence="6 13" id="KW-0067">ATP-binding</keyword>
<comment type="subcellular location">
    <subcellularLocation>
        <location evidence="1">Peroxisome membrane</location>
        <topology evidence="1">Multi-pass membrane protein</topology>
    </subcellularLocation>
</comment>
<dbReference type="InterPro" id="IPR017871">
    <property type="entry name" value="ABC_transporter-like_CS"/>
</dbReference>
<feature type="domain" description="ABC transporter" evidence="10">
    <location>
        <begin position="806"/>
        <end position="1025"/>
    </location>
</feature>
<keyword evidence="3" id="KW-0813">Transport</keyword>
<dbReference type="Proteomes" id="UP000504629">
    <property type="component" value="Unplaced"/>
</dbReference>
<dbReference type="GO" id="GO:0140359">
    <property type="term" value="F:ABC-type transporter activity"/>
    <property type="evidence" value="ECO:0007669"/>
    <property type="project" value="InterPro"/>
</dbReference>
<dbReference type="InterPro" id="IPR036640">
    <property type="entry name" value="ABC1_TM_sf"/>
</dbReference>
<evidence type="ECO:0000256" key="5">
    <source>
        <dbReference type="ARBA" id="ARBA00022741"/>
    </source>
</evidence>
<dbReference type="GO" id="GO:0006635">
    <property type="term" value="P:fatty acid beta-oxidation"/>
    <property type="evidence" value="ECO:0007669"/>
    <property type="project" value="TreeGrafter"/>
</dbReference>
<dbReference type="GO" id="GO:0005778">
    <property type="term" value="C:peroxisomal membrane"/>
    <property type="evidence" value="ECO:0007669"/>
    <property type="project" value="UniProtKB-SubCell"/>
</dbReference>
<feature type="transmembrane region" description="Helical" evidence="9">
    <location>
        <begin position="236"/>
        <end position="256"/>
    </location>
</feature>
<evidence type="ECO:0000256" key="4">
    <source>
        <dbReference type="ARBA" id="ARBA00022692"/>
    </source>
</evidence>
<dbReference type="PANTHER" id="PTHR11384">
    <property type="entry name" value="ATP-BINDING CASSETTE, SUB-FAMILY D MEMBER"/>
    <property type="match status" value="1"/>
</dbReference>
<evidence type="ECO:0000313" key="13">
    <source>
        <dbReference type="RefSeq" id="XP_028026482.1"/>
    </source>
</evidence>
<dbReference type="SUPFAM" id="SSF90123">
    <property type="entry name" value="ABC transporter transmembrane region"/>
    <property type="match status" value="1"/>
</dbReference>
<dbReference type="AlphaFoldDB" id="A0A6J2JBI0"/>
<gene>
    <name evidence="13" type="primary">LOC114240208</name>
</gene>
<proteinExistence type="inferred from homology"/>
<dbReference type="SMART" id="SM00382">
    <property type="entry name" value="AAA"/>
    <property type="match status" value="2"/>
</dbReference>
<dbReference type="PROSITE" id="PS50929">
    <property type="entry name" value="ABC_TM1F"/>
    <property type="match status" value="1"/>
</dbReference>
<name>A0A6J2JBI0_BOMMA</name>
<evidence type="ECO:0000313" key="12">
    <source>
        <dbReference type="Proteomes" id="UP000504629"/>
    </source>
</evidence>
<organism evidence="12 13">
    <name type="scientific">Bombyx mandarina</name>
    <name type="common">Wild silk moth</name>
    <name type="synonym">Wild silkworm</name>
    <dbReference type="NCBI Taxonomy" id="7092"/>
    <lineage>
        <taxon>Eukaryota</taxon>
        <taxon>Metazoa</taxon>
        <taxon>Ecdysozoa</taxon>
        <taxon>Arthropoda</taxon>
        <taxon>Hexapoda</taxon>
        <taxon>Insecta</taxon>
        <taxon>Pterygota</taxon>
        <taxon>Neoptera</taxon>
        <taxon>Endopterygota</taxon>
        <taxon>Lepidoptera</taxon>
        <taxon>Glossata</taxon>
        <taxon>Ditrysia</taxon>
        <taxon>Bombycoidea</taxon>
        <taxon>Bombycidae</taxon>
        <taxon>Bombycinae</taxon>
        <taxon>Bombyx</taxon>
    </lineage>
</organism>
<evidence type="ECO:0000256" key="9">
    <source>
        <dbReference type="SAM" id="Phobius"/>
    </source>
</evidence>
<evidence type="ECO:0000256" key="6">
    <source>
        <dbReference type="ARBA" id="ARBA00022840"/>
    </source>
</evidence>
<reference evidence="13" key="1">
    <citation type="submission" date="2025-08" db="UniProtKB">
        <authorList>
            <consortium name="RefSeq"/>
        </authorList>
    </citation>
    <scope>IDENTIFICATION</scope>
    <source>
        <tissue evidence="13">Silk gland</tissue>
    </source>
</reference>
<dbReference type="FunFam" id="3.40.50.300:FF:000636">
    <property type="entry name" value="ATP-binding cassette sub-family D member 3"/>
    <property type="match status" value="2"/>
</dbReference>
<feature type="domain" description="ABC transmembrane type-1" evidence="11">
    <location>
        <begin position="118"/>
        <end position="330"/>
    </location>
</feature>
<dbReference type="GO" id="GO:0005524">
    <property type="term" value="F:ATP binding"/>
    <property type="evidence" value="ECO:0007669"/>
    <property type="project" value="UniProtKB-KW"/>
</dbReference>
<sequence>MAPNLSKLTQRTDVKVGIAVSAALGAWIIRNSFKSRKSRNDKPGRLSPEEQIQYMIKEKDKKGPKAQVDARFLAEFKTLWKIMMPGWWTKESAFMTLIAISLISRSMCDLWLIQQTTLIEGSIITMNHKEFKRLLIQFFGSMPLISLVNNVLKWSIGELKLRIRTNLSLHLYNEYMKGFTYYQVTNLDNRISNADQLLTTDIDRFCETVVDLYSNISKPLLDIAIYLYRLTVNLGASTPGIMVAYLLVSGVLLTHLRKPTAKMTVQEQKLEGEYRYVNSRLITNSEEIAFYQGNHRERLTVLASFYKLTRHLRNFLNFRVCMGFLDNIIAKYIAITVGFYAVSRPFFVKDHNLLTTSTENDRFKHYYTYGRMLVKMAEGIGRIVLSGRELSKLAGLTSRVTQLRVVLDDINKGNYSRTMVDKTSHSANGPPRLLAPGAGRIIYQDKIIKFDKVPLVTPNGDILIDELSFEVKSGINVLVCGPNGCGKSSMFRQLGELWPIFGGTLTKPPKGKLFYVPQRPYMTLGTLRDQVIYPQTREEMVRRGRSDEQLGRFLRIVQLEYLAARDGGWDAVEDWMDVLSGGEKQRIAMARLFYHEPQFAILDECTSAVSVDVEGQMYQYCREVCLPIIVTSSEANELTIDTTIVNIMNIGNHRERLTVLASFYKLTRHLRNFLNFRVCMGFLDNIIAKYIAITVGFYAVSRPFFVKDHNLLTTSTENDRFKHYYTYGRMLVKMAEGIGRIVLSGRELSKLAGLTSRVTQLRVVLDDINKGNYSRTMVDKTSHSANGPPRLLAPGAGRIIYQDKIIKFDKVPLVTPNGDILIDELSFEVKSGINVLVCGPNGCGKSSMFRQLGELWPIFGGTLTKPPKGKLFYVPQRPYMTLGTLRDQVIYPQTREEMVRRGRSDEQLGRFLRIVQLEYLAARDGGWDAVEDWMDVLSGGEKQRIAMARLFYHEPQFAILDECTSAVSVDVEGQMYQYCREMGISLFTVSHRKSLWKHHDHYLQMDGRGGYVFEEIDAETQEFGS</sequence>
<dbReference type="OrthoDB" id="422637at2759"/>
<dbReference type="RefSeq" id="XP_028026482.1">
    <property type="nucleotide sequence ID" value="XM_028170681.1"/>
</dbReference>
<evidence type="ECO:0000259" key="11">
    <source>
        <dbReference type="PROSITE" id="PS50929"/>
    </source>
</evidence>
<evidence type="ECO:0000256" key="1">
    <source>
        <dbReference type="ARBA" id="ARBA00004585"/>
    </source>
</evidence>
<keyword evidence="12" id="KW-1185">Reference proteome</keyword>